<comment type="caution">
    <text evidence="1">The sequence shown here is derived from an EMBL/GenBank/DDBJ whole genome shotgun (WGS) entry which is preliminary data.</text>
</comment>
<organism evidence="1 2">
    <name type="scientific">Trichinella zimbabwensis</name>
    <dbReference type="NCBI Taxonomy" id="268475"/>
    <lineage>
        <taxon>Eukaryota</taxon>
        <taxon>Metazoa</taxon>
        <taxon>Ecdysozoa</taxon>
        <taxon>Nematoda</taxon>
        <taxon>Enoplea</taxon>
        <taxon>Dorylaimia</taxon>
        <taxon>Trichinellida</taxon>
        <taxon>Trichinellidae</taxon>
        <taxon>Trichinella</taxon>
    </lineage>
</organism>
<dbReference type="Proteomes" id="UP000055024">
    <property type="component" value="Unassembled WGS sequence"/>
</dbReference>
<dbReference type="OrthoDB" id="5920458at2759"/>
<proteinExistence type="predicted"/>
<sequence>MNAGLSEEAEDPLDEKLTYSEAITMLRKLQRYTFQEHPDLAPVLLKIESKLEEMEVEKRMKCSHQSSILDYLTVDDK</sequence>
<dbReference type="EMBL" id="JYDP01000094">
    <property type="protein sequence ID" value="KRZ07934.1"/>
    <property type="molecule type" value="Genomic_DNA"/>
</dbReference>
<name>A0A0V1HAR9_9BILA</name>
<dbReference type="AlphaFoldDB" id="A0A0V1HAR9"/>
<protein>
    <submittedName>
        <fullName evidence="1">Uncharacterized protein</fullName>
    </submittedName>
</protein>
<accession>A0A0V1HAR9</accession>
<keyword evidence="2" id="KW-1185">Reference proteome</keyword>
<gene>
    <name evidence="1" type="ORF">T11_5656</name>
</gene>
<reference evidence="1 2" key="1">
    <citation type="submission" date="2015-01" db="EMBL/GenBank/DDBJ databases">
        <title>Evolution of Trichinella species and genotypes.</title>
        <authorList>
            <person name="Korhonen P.K."/>
            <person name="Edoardo P."/>
            <person name="Giuseppe L.R."/>
            <person name="Gasser R.B."/>
        </authorList>
    </citation>
    <scope>NUCLEOTIDE SEQUENCE [LARGE SCALE GENOMIC DNA]</scope>
    <source>
        <strain evidence="1">ISS1029</strain>
    </source>
</reference>
<evidence type="ECO:0000313" key="2">
    <source>
        <dbReference type="Proteomes" id="UP000055024"/>
    </source>
</evidence>
<evidence type="ECO:0000313" key="1">
    <source>
        <dbReference type="EMBL" id="KRZ07934.1"/>
    </source>
</evidence>